<feature type="transmembrane region" description="Helical" evidence="13">
    <location>
        <begin position="231"/>
        <end position="256"/>
    </location>
</feature>
<evidence type="ECO:0000256" key="9">
    <source>
        <dbReference type="ARBA" id="ARBA00023136"/>
    </source>
</evidence>
<dbReference type="Pfam" id="PF00528">
    <property type="entry name" value="BPD_transp_1"/>
    <property type="match status" value="1"/>
</dbReference>
<evidence type="ECO:0000256" key="5">
    <source>
        <dbReference type="ARBA" id="ARBA00022692"/>
    </source>
</evidence>
<comment type="similarity">
    <text evidence="10">Belongs to the binding-protein-dependent transport system permease family. OppBC subfamily.</text>
</comment>
<dbReference type="InterPro" id="IPR035906">
    <property type="entry name" value="MetI-like_sf"/>
</dbReference>
<dbReference type="NCBIfam" id="NF045470">
    <property type="entry name" value="Opp2B"/>
    <property type="match status" value="1"/>
</dbReference>
<keyword evidence="9 13" id="KW-0472">Membrane</keyword>
<gene>
    <name evidence="15" type="ORF">JMUB590_1511</name>
</gene>
<evidence type="ECO:0000256" key="6">
    <source>
        <dbReference type="ARBA" id="ARBA00022989"/>
    </source>
</evidence>
<dbReference type="GeneID" id="58051267"/>
<keyword evidence="16" id="KW-1185">Reference proteome</keyword>
<feature type="transmembrane region" description="Helical" evidence="13">
    <location>
        <begin position="137"/>
        <end position="158"/>
    </location>
</feature>
<proteinExistence type="inferred from homology"/>
<evidence type="ECO:0000256" key="13">
    <source>
        <dbReference type="RuleBase" id="RU363032"/>
    </source>
</evidence>
<comment type="subcellular location">
    <subcellularLocation>
        <location evidence="1 13">Cell membrane</location>
        <topology evidence="1 13">Multi-pass membrane protein</topology>
    </subcellularLocation>
</comment>
<evidence type="ECO:0000256" key="4">
    <source>
        <dbReference type="ARBA" id="ARBA00022596"/>
    </source>
</evidence>
<comment type="subunit">
    <text evidence="11">The complex is composed of two ATP-binding proteins (NikD and NikE), two transmembrane proteins (NikB and NikC) and a solute-binding protein (NikA).</text>
</comment>
<dbReference type="Pfam" id="PF19300">
    <property type="entry name" value="BPD_transp_1_N"/>
    <property type="match status" value="1"/>
</dbReference>
<protein>
    <recommendedName>
        <fullName evidence="12">Nickel import system permease protein NikB</fullName>
    </recommendedName>
</protein>
<evidence type="ECO:0000256" key="12">
    <source>
        <dbReference type="ARBA" id="ARBA00044774"/>
    </source>
</evidence>
<reference evidence="15 16" key="1">
    <citation type="submission" date="2018-05" db="EMBL/GenBank/DDBJ databases">
        <title>Complete genome sequencing of three human clinical isolates of Staphylococcus caprae reveals virulence factors similar to those of S. epidermidis and S. capitis.</title>
        <authorList>
            <person name="Watanabe S."/>
            <person name="Cui L."/>
        </authorList>
    </citation>
    <scope>NUCLEOTIDE SEQUENCE [LARGE SCALE GENOMIC DNA]</scope>
    <source>
        <strain evidence="15 16">JMUB590</strain>
    </source>
</reference>
<dbReference type="PROSITE" id="PS50928">
    <property type="entry name" value="ABC_TM1"/>
    <property type="match status" value="1"/>
</dbReference>
<sequence length="334" mass="37597">MFKTIISKILQMIIVLFVLTTITFILMKLSPGNPVNKILHLDTSQVSQSQIKATEHQLGLDHSLLGQWWHWFSQLLHLNLGTSYQTGAPVSKEIMNYIVPTLIITFGTLILSMLVSIPLGVIAAINYHKTLDKMIRVLTSLSVSLPSFFIGLILLFIFNQKLNVLPTSEDGSIAAYILPIITMSVGMCAYYIRLIRSNLLEQYRSPVVEASRLRGMSERYILFHDIFKPTFIPIIPLLGLSVGSLIGGTVVIENLFDIPGLGYFLVDSIKSRDYPVIQGCVLFIGFFVVIINTIADITTLFIDPKQRYNQSAKTNIFNFAHLRHYKKEGDDDEV</sequence>
<dbReference type="RefSeq" id="WP_002442781.1">
    <property type="nucleotide sequence ID" value="NZ_AP018585.1"/>
</dbReference>
<evidence type="ECO:0000256" key="1">
    <source>
        <dbReference type="ARBA" id="ARBA00004651"/>
    </source>
</evidence>
<dbReference type="EMBL" id="AP018586">
    <property type="protein sequence ID" value="BBD92569.1"/>
    <property type="molecule type" value="Genomic_DNA"/>
</dbReference>
<evidence type="ECO:0000313" key="15">
    <source>
        <dbReference type="EMBL" id="BBD92569.1"/>
    </source>
</evidence>
<name>A0ABM7FQ95_9STAP</name>
<keyword evidence="2 13" id="KW-0813">Transport</keyword>
<dbReference type="Proteomes" id="UP000274772">
    <property type="component" value="Chromosome"/>
</dbReference>
<dbReference type="PANTHER" id="PTHR43163:SF6">
    <property type="entry name" value="DIPEPTIDE TRANSPORT SYSTEM PERMEASE PROTEIN DPPB-RELATED"/>
    <property type="match status" value="1"/>
</dbReference>
<evidence type="ECO:0000256" key="7">
    <source>
        <dbReference type="ARBA" id="ARBA00023065"/>
    </source>
</evidence>
<keyword evidence="7" id="KW-0406">Ion transport</keyword>
<evidence type="ECO:0000256" key="11">
    <source>
        <dbReference type="ARBA" id="ARBA00038669"/>
    </source>
</evidence>
<dbReference type="Gene3D" id="1.10.3720.10">
    <property type="entry name" value="MetI-like"/>
    <property type="match status" value="1"/>
</dbReference>
<dbReference type="InterPro" id="IPR045621">
    <property type="entry name" value="BPD_transp_1_N"/>
</dbReference>
<dbReference type="InterPro" id="IPR050045">
    <property type="entry name" value="Opp2B"/>
</dbReference>
<evidence type="ECO:0000259" key="14">
    <source>
        <dbReference type="PROSITE" id="PS50928"/>
    </source>
</evidence>
<keyword evidence="3" id="KW-1003">Cell membrane</keyword>
<keyword evidence="6 13" id="KW-1133">Transmembrane helix</keyword>
<keyword evidence="8" id="KW-0921">Nickel transport</keyword>
<feature type="domain" description="ABC transmembrane type-1" evidence="14">
    <location>
        <begin position="98"/>
        <end position="295"/>
    </location>
</feature>
<feature type="transmembrane region" description="Helical" evidence="13">
    <location>
        <begin position="276"/>
        <end position="302"/>
    </location>
</feature>
<feature type="transmembrane region" description="Helical" evidence="13">
    <location>
        <begin position="173"/>
        <end position="192"/>
    </location>
</feature>
<accession>A0ABM7FQ95</accession>
<dbReference type="InterPro" id="IPR000515">
    <property type="entry name" value="MetI-like"/>
</dbReference>
<feature type="transmembrane region" description="Helical" evidence="13">
    <location>
        <begin position="9"/>
        <end position="27"/>
    </location>
</feature>
<dbReference type="SUPFAM" id="SSF161098">
    <property type="entry name" value="MetI-like"/>
    <property type="match status" value="1"/>
</dbReference>
<evidence type="ECO:0000256" key="3">
    <source>
        <dbReference type="ARBA" id="ARBA00022475"/>
    </source>
</evidence>
<evidence type="ECO:0000256" key="8">
    <source>
        <dbReference type="ARBA" id="ARBA00023112"/>
    </source>
</evidence>
<dbReference type="PANTHER" id="PTHR43163">
    <property type="entry name" value="DIPEPTIDE TRANSPORT SYSTEM PERMEASE PROTEIN DPPB-RELATED"/>
    <property type="match status" value="1"/>
</dbReference>
<feature type="transmembrane region" description="Helical" evidence="13">
    <location>
        <begin position="97"/>
        <end position="125"/>
    </location>
</feature>
<dbReference type="CDD" id="cd06261">
    <property type="entry name" value="TM_PBP2"/>
    <property type="match status" value="1"/>
</dbReference>
<organism evidence="15 16">
    <name type="scientific">Staphylococcus caprae</name>
    <dbReference type="NCBI Taxonomy" id="29380"/>
    <lineage>
        <taxon>Bacteria</taxon>
        <taxon>Bacillati</taxon>
        <taxon>Bacillota</taxon>
        <taxon>Bacilli</taxon>
        <taxon>Bacillales</taxon>
        <taxon>Staphylococcaceae</taxon>
        <taxon>Staphylococcus</taxon>
    </lineage>
</organism>
<keyword evidence="4" id="KW-0533">Nickel</keyword>
<evidence type="ECO:0000313" key="16">
    <source>
        <dbReference type="Proteomes" id="UP000274772"/>
    </source>
</evidence>
<keyword evidence="5 13" id="KW-0812">Transmembrane</keyword>
<evidence type="ECO:0000256" key="10">
    <source>
        <dbReference type="ARBA" id="ARBA00024202"/>
    </source>
</evidence>
<evidence type="ECO:0000256" key="2">
    <source>
        <dbReference type="ARBA" id="ARBA00022448"/>
    </source>
</evidence>